<dbReference type="Proteomes" id="UP000238375">
    <property type="component" value="Unassembled WGS sequence"/>
</dbReference>
<evidence type="ECO:0000313" key="1">
    <source>
        <dbReference type="EMBL" id="PRY35040.1"/>
    </source>
</evidence>
<name>A0A2T0SNQ2_9BACT</name>
<protein>
    <submittedName>
        <fullName evidence="1">Uncharacterized protein</fullName>
    </submittedName>
</protein>
<sequence length="96" mass="11107">MKAFPLPTIVVFLLIGVCMRAFSLPQRVYNRIDYPVGVKLRLKRITPKPPIPDTIQVVGYDRDKVEYRILSTYEPLNIHSGIHSNDVLHGYYLPLR</sequence>
<organism evidence="1 2">
    <name type="scientific">Spirosoma oryzae</name>
    <dbReference type="NCBI Taxonomy" id="1469603"/>
    <lineage>
        <taxon>Bacteria</taxon>
        <taxon>Pseudomonadati</taxon>
        <taxon>Bacteroidota</taxon>
        <taxon>Cytophagia</taxon>
        <taxon>Cytophagales</taxon>
        <taxon>Cytophagaceae</taxon>
        <taxon>Spirosoma</taxon>
    </lineage>
</organism>
<reference evidence="1 2" key="1">
    <citation type="submission" date="2018-03" db="EMBL/GenBank/DDBJ databases">
        <title>Genomic Encyclopedia of Archaeal and Bacterial Type Strains, Phase II (KMG-II): from individual species to whole genera.</title>
        <authorList>
            <person name="Goeker M."/>
        </authorList>
    </citation>
    <scope>NUCLEOTIDE SEQUENCE [LARGE SCALE GENOMIC DNA]</scope>
    <source>
        <strain evidence="1 2">DSM 28354</strain>
    </source>
</reference>
<gene>
    <name evidence="1" type="ORF">CLV58_115123</name>
</gene>
<accession>A0A2T0SNQ2</accession>
<dbReference type="EMBL" id="PVTE01000015">
    <property type="protein sequence ID" value="PRY35040.1"/>
    <property type="molecule type" value="Genomic_DNA"/>
</dbReference>
<dbReference type="RefSeq" id="WP_146141464.1">
    <property type="nucleotide sequence ID" value="NZ_PVTE01000015.1"/>
</dbReference>
<keyword evidence="2" id="KW-1185">Reference proteome</keyword>
<proteinExistence type="predicted"/>
<dbReference type="AlphaFoldDB" id="A0A2T0SNQ2"/>
<evidence type="ECO:0000313" key="2">
    <source>
        <dbReference type="Proteomes" id="UP000238375"/>
    </source>
</evidence>
<comment type="caution">
    <text evidence="1">The sequence shown here is derived from an EMBL/GenBank/DDBJ whole genome shotgun (WGS) entry which is preliminary data.</text>
</comment>